<dbReference type="SFLD" id="SFLDG01019">
    <property type="entry name" value="Terpene_Cyclase_Like_1_C_Termi"/>
    <property type="match status" value="1"/>
</dbReference>
<keyword evidence="3" id="KW-0460">Magnesium</keyword>
<dbReference type="Pfam" id="PF01397">
    <property type="entry name" value="Terpene_synth"/>
    <property type="match status" value="1"/>
</dbReference>
<dbReference type="InterPro" id="IPR008949">
    <property type="entry name" value="Isoprenoid_synthase_dom_sf"/>
</dbReference>
<dbReference type="SUPFAM" id="SSF48576">
    <property type="entry name" value="Terpenoid synthases"/>
    <property type="match status" value="1"/>
</dbReference>
<evidence type="ECO:0000259" key="5">
    <source>
        <dbReference type="Pfam" id="PF01397"/>
    </source>
</evidence>
<dbReference type="AlphaFoldDB" id="A0A7G6J4M2"/>
<evidence type="ECO:0000256" key="3">
    <source>
        <dbReference type="ARBA" id="ARBA00022842"/>
    </source>
</evidence>
<organism evidence="7">
    <name type="scientific">Leucophyllum frutescens</name>
    <name type="common">Texas ranger</name>
    <name type="synonym">Terania frutescens</name>
    <dbReference type="NCBI Taxonomy" id="86643"/>
    <lineage>
        <taxon>Eukaryota</taxon>
        <taxon>Viridiplantae</taxon>
        <taxon>Streptophyta</taxon>
        <taxon>Embryophyta</taxon>
        <taxon>Tracheophyta</taxon>
        <taxon>Spermatophyta</taxon>
        <taxon>Magnoliopsida</taxon>
        <taxon>eudicotyledons</taxon>
        <taxon>Gunneridae</taxon>
        <taxon>Pentapetalae</taxon>
        <taxon>asterids</taxon>
        <taxon>lamiids</taxon>
        <taxon>Lamiales</taxon>
        <taxon>Scrophulariaceae</taxon>
        <taxon>Leucophylleae</taxon>
        <taxon>Leucophyllum</taxon>
    </lineage>
</organism>
<dbReference type="Gene3D" id="1.10.600.10">
    <property type="entry name" value="Farnesyl Diphosphate Synthase"/>
    <property type="match status" value="1"/>
</dbReference>
<reference evidence="7" key="1">
    <citation type="journal article" date="2020" name="Plant">
        <title>The biosynthesis of the anti-microbial diterpenoid leubethanol in Leucophyllum frutescens proceeds via an all-cis prenyl intermediate.</title>
        <authorList>
            <person name="Miller G.P."/>
            <person name="Waheed Bhat W."/>
            <person name="Lanier E.R."/>
            <person name="Johnson S.R."/>
            <person name="Mathieu D.T."/>
            <person name="Hamberger B."/>
        </authorList>
    </citation>
    <scope>NUCLEOTIDE SEQUENCE</scope>
</reference>
<dbReference type="InterPro" id="IPR034741">
    <property type="entry name" value="Terpene_cyclase-like_1_C"/>
</dbReference>
<feature type="domain" description="Terpene synthase metal-binding" evidence="6">
    <location>
        <begin position="304"/>
        <end position="544"/>
    </location>
</feature>
<comment type="cofactor">
    <cofactor evidence="1">
        <name>Mg(2+)</name>
        <dbReference type="ChEBI" id="CHEBI:18420"/>
    </cofactor>
</comment>
<dbReference type="InterPro" id="IPR005630">
    <property type="entry name" value="Terpene_synthase_metal-bd"/>
</dbReference>
<dbReference type="PANTHER" id="PTHR31225:SF0">
    <property type="entry name" value="S-(+)-LINALOOL SYNTHASE, CHLOROPLASTIC"/>
    <property type="match status" value="1"/>
</dbReference>
<evidence type="ECO:0000256" key="2">
    <source>
        <dbReference type="ARBA" id="ARBA00022723"/>
    </source>
</evidence>
<proteinExistence type="evidence at transcript level"/>
<dbReference type="GO" id="GO:0016114">
    <property type="term" value="P:terpenoid biosynthetic process"/>
    <property type="evidence" value="ECO:0007669"/>
    <property type="project" value="InterPro"/>
</dbReference>
<keyword evidence="4" id="KW-0456">Lyase</keyword>
<evidence type="ECO:0000313" key="7">
    <source>
        <dbReference type="EMBL" id="QNC49791.1"/>
    </source>
</evidence>
<protein>
    <submittedName>
        <fullName evidence="7">Terpene synthase 11</fullName>
    </submittedName>
</protein>
<dbReference type="InterPro" id="IPR050148">
    <property type="entry name" value="Terpene_synthase-like"/>
</dbReference>
<dbReference type="GO" id="GO:0000287">
    <property type="term" value="F:magnesium ion binding"/>
    <property type="evidence" value="ECO:0007669"/>
    <property type="project" value="InterPro"/>
</dbReference>
<sequence>MASSISSIRPLLLACSQNTRMEFTATRTISSEPLRVECVCTAAKARYKWSIADHTMAPIYHDSSTLFQVTGMSQLDEHSTDYERKIVNIIKQLLQSNVENPTQRLALIDAVQRMGVSSYFEDDVQTILDQLYIDAASPGGGVLHASSYTNTLCDFSLFFRLMRQHGYYIAADAFNKFMGKDGRFTRKLGQDIKGLMELYEASQLSFEGEIILDEAATFSSMILCERLEADDDLPANLCRMIANTLRHPYHKTIARLTEKDFFLNGYKGVTTEREKTLRELAMMDLHKGRRVYHEELLQVSKWWNELGLAQKLKLARNQPLKWYTWSMVSLIDDLSLSEQRVDITKSIALIYLIDDMFDLYGSLDELNIFTEAVTRWDFAATEKLPDYMKMCYRALHDTINEIGYRIFQKEGFNPINSLKASWASLCNAFLVEAKWLASGNLPTADVYLENGKISSGIPVVLVQLFFSLGVGGVNGSAIHLNETSQLISSVATILRLWDDLGSAKDENQDGRDGSYIECYRRDNPGSSIAQAEKRVIDLIETEWKILNKECFLCLDDFSASTFKRASLDFARMVPLMYSYDNNQRLPVLEEYVKFMLFDRTTKDTERKRKQTTADTSTQKTREVNAWLHIHG</sequence>
<dbReference type="SFLD" id="SFLDS00005">
    <property type="entry name" value="Isoprenoid_Synthase_Type_I"/>
    <property type="match status" value="1"/>
</dbReference>
<name>A0A7G6J4M2_LEUFR</name>
<dbReference type="SUPFAM" id="SSF48239">
    <property type="entry name" value="Terpenoid cyclases/Protein prenyltransferases"/>
    <property type="match status" value="1"/>
</dbReference>
<dbReference type="Gene3D" id="1.50.10.130">
    <property type="entry name" value="Terpene synthase, N-terminal domain"/>
    <property type="match status" value="1"/>
</dbReference>
<gene>
    <name evidence="7" type="primary">TPS11</name>
</gene>
<dbReference type="GO" id="GO:0010333">
    <property type="term" value="F:terpene synthase activity"/>
    <property type="evidence" value="ECO:0007669"/>
    <property type="project" value="InterPro"/>
</dbReference>
<feature type="domain" description="Terpene synthase N-terminal" evidence="5">
    <location>
        <begin position="62"/>
        <end position="245"/>
    </location>
</feature>
<dbReference type="EMBL" id="MT521510">
    <property type="protein sequence ID" value="QNC49791.1"/>
    <property type="molecule type" value="mRNA"/>
</dbReference>
<keyword evidence="2" id="KW-0479">Metal-binding</keyword>
<dbReference type="InterPro" id="IPR036965">
    <property type="entry name" value="Terpene_synth_N_sf"/>
</dbReference>
<accession>A0A7G6J4M2</accession>
<dbReference type="PANTHER" id="PTHR31225">
    <property type="entry name" value="OS04G0344100 PROTEIN-RELATED"/>
    <property type="match status" value="1"/>
</dbReference>
<dbReference type="InterPro" id="IPR008930">
    <property type="entry name" value="Terpenoid_cyclase/PrenylTrfase"/>
</dbReference>
<evidence type="ECO:0000256" key="4">
    <source>
        <dbReference type="ARBA" id="ARBA00023239"/>
    </source>
</evidence>
<evidence type="ECO:0000256" key="1">
    <source>
        <dbReference type="ARBA" id="ARBA00001946"/>
    </source>
</evidence>
<dbReference type="InterPro" id="IPR001906">
    <property type="entry name" value="Terpene_synth_N"/>
</dbReference>
<dbReference type="Pfam" id="PF03936">
    <property type="entry name" value="Terpene_synth_C"/>
    <property type="match status" value="1"/>
</dbReference>
<evidence type="ECO:0000259" key="6">
    <source>
        <dbReference type="Pfam" id="PF03936"/>
    </source>
</evidence>